<feature type="chain" id="PRO_5038347744" description="Lipoprotein" evidence="2">
    <location>
        <begin position="20"/>
        <end position="168"/>
    </location>
</feature>
<feature type="compositionally biased region" description="Gly residues" evidence="1">
    <location>
        <begin position="39"/>
        <end position="49"/>
    </location>
</feature>
<dbReference type="RefSeq" id="WP_069920686.1">
    <property type="nucleotide sequence ID" value="NZ_MEHK01000001.1"/>
</dbReference>
<evidence type="ECO:0008006" key="5">
    <source>
        <dbReference type="Google" id="ProtNLM"/>
    </source>
</evidence>
<feature type="signal peptide" evidence="2">
    <location>
        <begin position="1"/>
        <end position="19"/>
    </location>
</feature>
<gene>
    <name evidence="3" type="ORF">BGK67_14710</name>
</gene>
<keyword evidence="4" id="KW-1185">Reference proteome</keyword>
<dbReference type="PROSITE" id="PS51257">
    <property type="entry name" value="PROKAR_LIPOPROTEIN"/>
    <property type="match status" value="1"/>
</dbReference>
<evidence type="ECO:0000313" key="4">
    <source>
        <dbReference type="Proteomes" id="UP000095705"/>
    </source>
</evidence>
<dbReference type="STRING" id="36818.BGK67_14710"/>
<reference evidence="3 4" key="1">
    <citation type="submission" date="2016-08" db="EMBL/GenBank/DDBJ databases">
        <title>The complete genome of Streptomyces subrutilus 10-1-1.</title>
        <authorList>
            <person name="Chen X."/>
        </authorList>
    </citation>
    <scope>NUCLEOTIDE SEQUENCE [LARGE SCALE GENOMIC DNA]</scope>
    <source>
        <strain evidence="3 4">10-1-1</strain>
    </source>
</reference>
<dbReference type="Proteomes" id="UP000095705">
    <property type="component" value="Unassembled WGS sequence"/>
</dbReference>
<evidence type="ECO:0000313" key="3">
    <source>
        <dbReference type="EMBL" id="OEJ32411.1"/>
    </source>
</evidence>
<accession>A0A1E5PSD2</accession>
<protein>
    <recommendedName>
        <fullName evidence="5">Lipoprotein</fullName>
    </recommendedName>
</protein>
<feature type="region of interest" description="Disordered" evidence="1">
    <location>
        <begin position="24"/>
        <end position="117"/>
    </location>
</feature>
<evidence type="ECO:0000256" key="1">
    <source>
        <dbReference type="SAM" id="MobiDB-lite"/>
    </source>
</evidence>
<keyword evidence="2" id="KW-0732">Signal</keyword>
<dbReference type="EMBL" id="MEHK01000001">
    <property type="protein sequence ID" value="OEJ32411.1"/>
    <property type="molecule type" value="Genomic_DNA"/>
</dbReference>
<organism evidence="3 4">
    <name type="scientific">Streptomyces subrutilus</name>
    <dbReference type="NCBI Taxonomy" id="36818"/>
    <lineage>
        <taxon>Bacteria</taxon>
        <taxon>Bacillati</taxon>
        <taxon>Actinomycetota</taxon>
        <taxon>Actinomycetes</taxon>
        <taxon>Kitasatosporales</taxon>
        <taxon>Streptomycetaceae</taxon>
        <taxon>Streptomyces</taxon>
    </lineage>
</organism>
<dbReference type="OrthoDB" id="7949713at2"/>
<dbReference type="AlphaFoldDB" id="A0A1E5PSD2"/>
<proteinExistence type="predicted"/>
<name>A0A1E5PSD2_9ACTN</name>
<comment type="caution">
    <text evidence="3">The sequence shown here is derived from an EMBL/GenBank/DDBJ whole genome shotgun (WGS) entry which is preliminary data.</text>
</comment>
<evidence type="ECO:0000256" key="2">
    <source>
        <dbReference type="SAM" id="SignalP"/>
    </source>
</evidence>
<sequence>MKRSLIMTTAAAVTGLALAVTGCAGGSDGSDGGKKDSVSGGGSGSGSGSGTDADNAVKMRQCLREHGIDAPDPEPGQDPRGMTVGGGVDPEKMQEAMKACGMGGPGSGKEPTQEEKDKELKWIRCMRDNGIQLKDPEYSGGARTGIEIPQGQEKAFEDAQKKCEAARS</sequence>